<dbReference type="InterPro" id="IPR029016">
    <property type="entry name" value="GAF-like_dom_sf"/>
</dbReference>
<feature type="domain" description="Protein kinase" evidence="2">
    <location>
        <begin position="1"/>
        <end position="220"/>
    </location>
</feature>
<accession>A0ABT6FCW5</accession>
<organism evidence="4 5">
    <name type="scientific">Paludisphaera mucosa</name>
    <dbReference type="NCBI Taxonomy" id="3030827"/>
    <lineage>
        <taxon>Bacteria</taxon>
        <taxon>Pseudomonadati</taxon>
        <taxon>Planctomycetota</taxon>
        <taxon>Planctomycetia</taxon>
        <taxon>Isosphaerales</taxon>
        <taxon>Isosphaeraceae</taxon>
        <taxon>Paludisphaera</taxon>
    </lineage>
</organism>
<dbReference type="InterPro" id="IPR003018">
    <property type="entry name" value="GAF"/>
</dbReference>
<proteinExistence type="predicted"/>
<dbReference type="Pfam" id="PF00069">
    <property type="entry name" value="Pkinase"/>
    <property type="match status" value="1"/>
</dbReference>
<dbReference type="NCBIfam" id="TIGR00254">
    <property type="entry name" value="GGDEF"/>
    <property type="match status" value="1"/>
</dbReference>
<dbReference type="PANTHER" id="PTHR43642">
    <property type="entry name" value="HYBRID SIGNAL TRANSDUCTION HISTIDINE KINASE G"/>
    <property type="match status" value="1"/>
</dbReference>
<dbReference type="InterPro" id="IPR053159">
    <property type="entry name" value="Hybrid_Histidine_Kinase"/>
</dbReference>
<dbReference type="InterPro" id="IPR000160">
    <property type="entry name" value="GGDEF_dom"/>
</dbReference>
<dbReference type="SMART" id="SM00267">
    <property type="entry name" value="GGDEF"/>
    <property type="match status" value="1"/>
</dbReference>
<comment type="subcellular location">
    <subcellularLocation>
        <location evidence="1">Membrane</location>
        <topology evidence="1">Single-pass membrane protein</topology>
    </subcellularLocation>
</comment>
<dbReference type="InterPro" id="IPR027417">
    <property type="entry name" value="P-loop_NTPase"/>
</dbReference>
<keyword evidence="4" id="KW-0808">Transferase</keyword>
<dbReference type="PROSITE" id="PS50011">
    <property type="entry name" value="PROTEIN_KINASE_DOM"/>
    <property type="match status" value="1"/>
</dbReference>
<dbReference type="SUPFAM" id="SSF52540">
    <property type="entry name" value="P-loop containing nucleoside triphosphate hydrolases"/>
    <property type="match status" value="1"/>
</dbReference>
<dbReference type="InterPro" id="IPR029787">
    <property type="entry name" value="Nucleotide_cyclase"/>
</dbReference>
<dbReference type="GO" id="GO:0052621">
    <property type="term" value="F:diguanylate cyclase activity"/>
    <property type="evidence" value="ECO:0007669"/>
    <property type="project" value="UniProtKB-EC"/>
</dbReference>
<dbReference type="SUPFAM" id="SSF55073">
    <property type="entry name" value="Nucleotide cyclase"/>
    <property type="match status" value="1"/>
</dbReference>
<dbReference type="Pfam" id="PF13191">
    <property type="entry name" value="AAA_16"/>
    <property type="match status" value="1"/>
</dbReference>
<dbReference type="Gene3D" id="3.30.450.40">
    <property type="match status" value="1"/>
</dbReference>
<gene>
    <name evidence="4" type="ORF">PZE19_16700</name>
</gene>
<dbReference type="CDD" id="cd01949">
    <property type="entry name" value="GGDEF"/>
    <property type="match status" value="1"/>
</dbReference>
<evidence type="ECO:0000259" key="3">
    <source>
        <dbReference type="PROSITE" id="PS50887"/>
    </source>
</evidence>
<dbReference type="EC" id="2.7.7.65" evidence="4"/>
<dbReference type="Gene3D" id="1.10.510.10">
    <property type="entry name" value="Transferase(Phosphotransferase) domain 1"/>
    <property type="match status" value="1"/>
</dbReference>
<reference evidence="4 5" key="1">
    <citation type="submission" date="2023-03" db="EMBL/GenBank/DDBJ databases">
        <title>Paludisphaera mucosa sp. nov. a novel planctomycete from northern fen.</title>
        <authorList>
            <person name="Ivanova A."/>
        </authorList>
    </citation>
    <scope>NUCLEOTIDE SEQUENCE [LARGE SCALE GENOMIC DNA]</scope>
    <source>
        <strain evidence="4 5">Pla2</strain>
    </source>
</reference>
<dbReference type="SMART" id="SM00220">
    <property type="entry name" value="S_TKc"/>
    <property type="match status" value="1"/>
</dbReference>
<keyword evidence="5" id="KW-1185">Reference proteome</keyword>
<dbReference type="SUPFAM" id="SSF55781">
    <property type="entry name" value="GAF domain-like"/>
    <property type="match status" value="1"/>
</dbReference>
<dbReference type="SMART" id="SM00065">
    <property type="entry name" value="GAF"/>
    <property type="match status" value="1"/>
</dbReference>
<dbReference type="Proteomes" id="UP001216907">
    <property type="component" value="Unassembled WGS sequence"/>
</dbReference>
<evidence type="ECO:0000313" key="5">
    <source>
        <dbReference type="Proteomes" id="UP001216907"/>
    </source>
</evidence>
<dbReference type="CDD" id="cd14014">
    <property type="entry name" value="STKc_PknB_like"/>
    <property type="match status" value="1"/>
</dbReference>
<sequence>MARRSHEVEILDRLTGVEGVPRLAVSVEIPHAIAMVDVGGTSLSDAPRRGPMAGPGLLRIAFRLAEILAAVHRRGVVHKDVNPSNILITPGADGEPVLIDFELATTSVEERPGFGHHREIVGTLAYIAPEQTGRTGRPLDRRADLYSLGATLYELAVGRPPFDDDDPLTLVHDHLARIPTPPAERRLEISPTFSAIVMRLLEKEPDHRYQSAEGLAHDLSRLIEAEARGDRTPFQLGGRDFPSRLTPPSRLFGRDAPVAALRTALGEAIEGRGRGVFVLGAPGVGKTAVVDELRPMVTGRRGWFAAGKYDQYRLDSSPGALVQALGALGRLLLAEPESDLVPQREALRRALGPNAGLIADLVPEFAVLLGPTPPATTVDPVEAAARLRLTVVELLRAVASPARPLVLVLDDLQWAGPSSMGFLDALLTDRGLPGLLLVGAYRDAEVEEVHPLSLMLSRLVRLDMAPARIRLLGLPTGELGSLLGEMLHLGRPRADRLAALIGGRTGGNPYDSVELVDALRQDGALALGPAGWSWDPATIRRFVGRGEVADLLAARIARLPGASRDLLGIMACLGGEVEASLLKAVGGPSPASLAERLRPALDDGLLVGVQSGPEVAGRESTYRFRHDRVQQAAYGGLLDPDARAGLHLVLARRLAALPGRRAEAAGQYLHAVGPTTDPAERRAAAGLFLEAASLARRSADDATAERYLVAATASTGEGSPDDPLGAAVEVELHAVLYALGRHEEADRVYDAIERRSRDPLEIVGSVHVQIDCLSTRGKQREALELGLRFVRRLGMPTAVRASGSRMDERLDELKRWIDDAARRDEALRPEPADPRVLGAALILNRLLPPAFFSDPTLFAELFFACHGLWIEHGPCAPLAACLGSTALVTIPSRQDYRTGYEAARFALAVAEARGYEPEASLVRHCFALFALHWFEPLENGLRHSELAYEGLIRGGDLQFACFTHYVDLAARLELDPTLEGCEAEVAKALAFALRAGNEHAHGAYLVYRQLLRALRGETDSLGGFEDADFDADAFLAGRGDNPMAAAYYHIHRALAAAVHDDAPALLRHSAAAMPLLPYIQGFYPTALAHLLRSLALAECVRSGPPLERGAALLELDAGLSWISLRAQDAPENFAHLRGLVEAERAWAVGDSWGAATAFDSALREAEARRRPWHRALIAERAARFHLAHGLHRSGRELLSRARGHYEAWGAAAKVRELERDHPFVRAAVAARPSPSSSGLTSSAIDVVAVLRASQALSSETDLERLEARIGDVLGAMTGATRVLLVIRDGASPGWRLSATSARSDAPVAVEEAGRRGLMPLSAFLYAERTREPLLVEDARRDDRFAQDPYLAGLEHCSLLVAPILDRGVLRAVLILENRHSRGVFSAERIGAVALLGGQLAISLDNASLYASLERRVAARTEELAAANRRLEALSVTDPLTGLANRRRFDEALGAEWLRAVRTGRPIAMAMVDVDRFKLYNDRYGHLAGDECLRSIASALRGSVRQGVDLVARYGGEEFAVILPGASLETAADVAGRACAAVLALNIRHETASLGIVTASVGVAAGAPSDGEFVEDCLGRADLALYEAKGRGRNQVACAPGRGARPGP</sequence>
<dbReference type="InterPro" id="IPR011009">
    <property type="entry name" value="Kinase-like_dom_sf"/>
</dbReference>
<dbReference type="RefSeq" id="WP_277861769.1">
    <property type="nucleotide sequence ID" value="NZ_JARRAG010000002.1"/>
</dbReference>
<dbReference type="EMBL" id="JARRAG010000002">
    <property type="protein sequence ID" value="MDG3005433.1"/>
    <property type="molecule type" value="Genomic_DNA"/>
</dbReference>
<name>A0ABT6FCW5_9BACT</name>
<evidence type="ECO:0000313" key="4">
    <source>
        <dbReference type="EMBL" id="MDG3005433.1"/>
    </source>
</evidence>
<dbReference type="InterPro" id="IPR041664">
    <property type="entry name" value="AAA_16"/>
</dbReference>
<dbReference type="InterPro" id="IPR000719">
    <property type="entry name" value="Prot_kinase_dom"/>
</dbReference>
<dbReference type="SUPFAM" id="SSF56112">
    <property type="entry name" value="Protein kinase-like (PK-like)"/>
    <property type="match status" value="1"/>
</dbReference>
<evidence type="ECO:0000259" key="2">
    <source>
        <dbReference type="PROSITE" id="PS50011"/>
    </source>
</evidence>
<dbReference type="Pfam" id="PF01590">
    <property type="entry name" value="GAF"/>
    <property type="match status" value="1"/>
</dbReference>
<feature type="domain" description="GGDEF" evidence="3">
    <location>
        <begin position="1464"/>
        <end position="1600"/>
    </location>
</feature>
<dbReference type="PROSITE" id="PS50887">
    <property type="entry name" value="GGDEF"/>
    <property type="match status" value="1"/>
</dbReference>
<dbReference type="Gene3D" id="3.30.70.270">
    <property type="match status" value="1"/>
</dbReference>
<dbReference type="InterPro" id="IPR043128">
    <property type="entry name" value="Rev_trsase/Diguanyl_cyclase"/>
</dbReference>
<keyword evidence="4" id="KW-0548">Nucleotidyltransferase</keyword>
<dbReference type="Pfam" id="PF00990">
    <property type="entry name" value="GGDEF"/>
    <property type="match status" value="1"/>
</dbReference>
<dbReference type="PANTHER" id="PTHR43642:SF1">
    <property type="entry name" value="HYBRID SIGNAL TRANSDUCTION HISTIDINE KINASE G"/>
    <property type="match status" value="1"/>
</dbReference>
<evidence type="ECO:0000256" key="1">
    <source>
        <dbReference type="ARBA" id="ARBA00004167"/>
    </source>
</evidence>
<comment type="caution">
    <text evidence="4">The sequence shown here is derived from an EMBL/GenBank/DDBJ whole genome shotgun (WGS) entry which is preliminary data.</text>
</comment>
<protein>
    <submittedName>
        <fullName evidence="4">Diguanylate cyclase</fullName>
        <ecNumber evidence="4">2.7.7.65</ecNumber>
    </submittedName>
</protein>